<evidence type="ECO:0000313" key="1">
    <source>
        <dbReference type="EMBL" id="OEU11633.1"/>
    </source>
</evidence>
<gene>
    <name evidence="1" type="ORF">FRACYDRAFT_219680</name>
</gene>
<name>A0A1E7F1E4_9STRA</name>
<reference evidence="1 2" key="1">
    <citation type="submission" date="2016-09" db="EMBL/GenBank/DDBJ databases">
        <title>Extensive genetic diversity and differential bi-allelic expression allows diatom success in the polar Southern Ocean.</title>
        <authorList>
            <consortium name="DOE Joint Genome Institute"/>
            <person name="Mock T."/>
            <person name="Otillar R.P."/>
            <person name="Strauss J."/>
            <person name="Dupont C."/>
            <person name="Frickenhaus S."/>
            <person name="Maumus F."/>
            <person name="Mcmullan M."/>
            <person name="Sanges R."/>
            <person name="Schmutz J."/>
            <person name="Toseland A."/>
            <person name="Valas R."/>
            <person name="Veluchamy A."/>
            <person name="Ward B.J."/>
            <person name="Allen A."/>
            <person name="Barry K."/>
            <person name="Falciatore A."/>
            <person name="Ferrante M."/>
            <person name="Fortunato A.E."/>
            <person name="Gloeckner G."/>
            <person name="Gruber A."/>
            <person name="Hipkin R."/>
            <person name="Janech M."/>
            <person name="Kroth P."/>
            <person name="Leese F."/>
            <person name="Lindquist E."/>
            <person name="Lyon B.R."/>
            <person name="Martin J."/>
            <person name="Mayer C."/>
            <person name="Parker M."/>
            <person name="Quesneville H."/>
            <person name="Raymond J."/>
            <person name="Uhlig C."/>
            <person name="Valentin K.U."/>
            <person name="Worden A.Z."/>
            <person name="Armbrust E.V."/>
            <person name="Bowler C."/>
            <person name="Green B."/>
            <person name="Moulton V."/>
            <person name="Van Oosterhout C."/>
            <person name="Grigoriev I."/>
        </authorList>
    </citation>
    <scope>NUCLEOTIDE SEQUENCE [LARGE SCALE GENOMIC DNA]</scope>
    <source>
        <strain evidence="1 2">CCMP1102</strain>
    </source>
</reference>
<dbReference type="EMBL" id="KV784366">
    <property type="protein sequence ID" value="OEU11633.1"/>
    <property type="molecule type" value="Genomic_DNA"/>
</dbReference>
<evidence type="ECO:0000313" key="2">
    <source>
        <dbReference type="Proteomes" id="UP000095751"/>
    </source>
</evidence>
<dbReference type="Proteomes" id="UP000095751">
    <property type="component" value="Unassembled WGS sequence"/>
</dbReference>
<dbReference type="InParanoid" id="A0A1E7F1E4"/>
<accession>A0A1E7F1E4</accession>
<dbReference type="AlphaFoldDB" id="A0A1E7F1E4"/>
<dbReference type="KEGG" id="fcy:FRACYDRAFT_219680"/>
<proteinExistence type="predicted"/>
<protein>
    <submittedName>
        <fullName evidence="1">Uncharacterized protein</fullName>
    </submittedName>
</protein>
<organism evidence="1 2">
    <name type="scientific">Fragilariopsis cylindrus CCMP1102</name>
    <dbReference type="NCBI Taxonomy" id="635003"/>
    <lineage>
        <taxon>Eukaryota</taxon>
        <taxon>Sar</taxon>
        <taxon>Stramenopiles</taxon>
        <taxon>Ochrophyta</taxon>
        <taxon>Bacillariophyta</taxon>
        <taxon>Bacillariophyceae</taxon>
        <taxon>Bacillariophycidae</taxon>
        <taxon>Bacillariales</taxon>
        <taxon>Bacillariaceae</taxon>
        <taxon>Fragilariopsis</taxon>
    </lineage>
</organism>
<keyword evidence="2" id="KW-1185">Reference proteome</keyword>
<sequence length="49" mass="5648">MEWGNHRTEGGGESIRYDLYYESILRSILRWGGMGEQKTNELIGLEMNG</sequence>